<proteinExistence type="predicted"/>
<evidence type="ECO:0000256" key="1">
    <source>
        <dbReference type="SAM" id="MobiDB-lite"/>
    </source>
</evidence>
<gene>
    <name evidence="2" type="ORF">MHPYR_140056</name>
</gene>
<accession>A0A1Y5P1J9</accession>
<dbReference type="AlphaFoldDB" id="A0A1Y5P1J9"/>
<dbReference type="EMBL" id="FLQS01000006">
    <property type="protein sequence ID" value="SBS72564.1"/>
    <property type="molecule type" value="Genomic_DNA"/>
</dbReference>
<feature type="region of interest" description="Disordered" evidence="1">
    <location>
        <begin position="1"/>
        <end position="35"/>
    </location>
</feature>
<organism evidence="2">
    <name type="scientific">uncultured Mycobacterium sp</name>
    <dbReference type="NCBI Taxonomy" id="171292"/>
    <lineage>
        <taxon>Bacteria</taxon>
        <taxon>Bacillati</taxon>
        <taxon>Actinomycetota</taxon>
        <taxon>Actinomycetes</taxon>
        <taxon>Mycobacteriales</taxon>
        <taxon>Mycobacteriaceae</taxon>
        <taxon>Mycobacterium</taxon>
        <taxon>environmental samples</taxon>
    </lineage>
</organism>
<evidence type="ECO:0000313" key="2">
    <source>
        <dbReference type="EMBL" id="SBS72564.1"/>
    </source>
</evidence>
<feature type="compositionally biased region" description="Basic and acidic residues" evidence="1">
    <location>
        <begin position="1"/>
        <end position="15"/>
    </location>
</feature>
<reference evidence="2" key="1">
    <citation type="submission" date="2016-03" db="EMBL/GenBank/DDBJ databases">
        <authorList>
            <person name="Ploux O."/>
        </authorList>
    </citation>
    <scope>NUCLEOTIDE SEQUENCE</scope>
    <source>
        <strain evidence="2">UC10</strain>
    </source>
</reference>
<name>A0A1Y5P1J9_9MYCO</name>
<sequence>MSAERALRTQPERTSEAVYYGPPPPALSRRKVSTG</sequence>
<protein>
    <submittedName>
        <fullName evidence="2">Uncharacterized protein</fullName>
    </submittedName>
</protein>